<dbReference type="PANTHER" id="PTHR30204:SF69">
    <property type="entry name" value="MERR-FAMILY TRANSCRIPTIONAL REGULATOR"/>
    <property type="match status" value="1"/>
</dbReference>
<dbReference type="EMBL" id="QRVL01000001">
    <property type="protein sequence ID" value="RGS41850.1"/>
    <property type="molecule type" value="Genomic_DNA"/>
</dbReference>
<keyword evidence="4" id="KW-0804">Transcription</keyword>
<evidence type="ECO:0000256" key="4">
    <source>
        <dbReference type="ARBA" id="ARBA00023163"/>
    </source>
</evidence>
<dbReference type="InterPro" id="IPR047057">
    <property type="entry name" value="MerR_fam"/>
</dbReference>
<dbReference type="Proteomes" id="UP000266172">
    <property type="component" value="Unassembled WGS sequence"/>
</dbReference>
<dbReference type="CDD" id="cd01106">
    <property type="entry name" value="HTH_TipAL-Mta"/>
    <property type="match status" value="1"/>
</dbReference>
<dbReference type="InterPro" id="IPR009061">
    <property type="entry name" value="DNA-bd_dom_put_sf"/>
</dbReference>
<dbReference type="SMART" id="SM00422">
    <property type="entry name" value="HTH_MERR"/>
    <property type="match status" value="1"/>
</dbReference>
<accession>A0A395V954</accession>
<proteinExistence type="predicted"/>
<comment type="caution">
    <text evidence="7">The sequence shown here is derived from an EMBL/GenBank/DDBJ whole genome shotgun (WGS) entry which is preliminary data.</text>
</comment>
<evidence type="ECO:0000313" key="8">
    <source>
        <dbReference type="Proteomes" id="UP000266172"/>
    </source>
</evidence>
<keyword evidence="3" id="KW-0238">DNA-binding</keyword>
<gene>
    <name evidence="7" type="ORF">DWX93_00465</name>
</gene>
<dbReference type="PANTHER" id="PTHR30204">
    <property type="entry name" value="REDOX-CYCLING DRUG-SENSING TRANSCRIPTIONAL ACTIVATOR SOXR"/>
    <property type="match status" value="1"/>
</dbReference>
<evidence type="ECO:0000313" key="7">
    <source>
        <dbReference type="EMBL" id="RGS41850.1"/>
    </source>
</evidence>
<evidence type="ECO:0000256" key="5">
    <source>
        <dbReference type="SAM" id="Coils"/>
    </source>
</evidence>
<protein>
    <submittedName>
        <fullName evidence="7">MerR family transcriptional regulator</fullName>
    </submittedName>
</protein>
<keyword evidence="1" id="KW-0678">Repressor</keyword>
<evidence type="ECO:0000259" key="6">
    <source>
        <dbReference type="PROSITE" id="PS50937"/>
    </source>
</evidence>
<dbReference type="AlphaFoldDB" id="A0A395V954"/>
<dbReference type="GO" id="GO:0003700">
    <property type="term" value="F:DNA-binding transcription factor activity"/>
    <property type="evidence" value="ECO:0007669"/>
    <property type="project" value="InterPro"/>
</dbReference>
<evidence type="ECO:0000256" key="3">
    <source>
        <dbReference type="ARBA" id="ARBA00023125"/>
    </source>
</evidence>
<dbReference type="PROSITE" id="PS50937">
    <property type="entry name" value="HTH_MERR_2"/>
    <property type="match status" value="1"/>
</dbReference>
<sequence>MQSFAKFTWPFMKQTVNVSEKEYCYHVCVIAYALYTGKGKAVVKRTSEISKIVGVSKRTLQFYDDEGMIKVERSENNYRLYDEKTLGKLWEIMVYKEMGLKLEDIKQLLVMSENEKKGFYKAYIEQIEEKIKELERQERFISLIIAKGLPQRPDENSNVTYKSRLDMHRIGDGSDIGKGKAAVRRSDGIIENKYKRQKNKSDHPDQIRSCQKLFFEVRHRFLLPPRPRIPVCS</sequence>
<feature type="domain" description="HTH merR-type" evidence="6">
    <location>
        <begin position="45"/>
        <end position="111"/>
    </location>
</feature>
<dbReference type="InterPro" id="IPR000551">
    <property type="entry name" value="MerR-type_HTH_dom"/>
</dbReference>
<keyword evidence="2" id="KW-0805">Transcription regulation</keyword>
<dbReference type="Gene3D" id="1.10.1660.10">
    <property type="match status" value="1"/>
</dbReference>
<name>A0A395V954_9FIRM</name>
<reference evidence="7 8" key="1">
    <citation type="submission" date="2018-08" db="EMBL/GenBank/DDBJ databases">
        <title>A genome reference for cultivated species of the human gut microbiota.</title>
        <authorList>
            <person name="Zou Y."/>
            <person name="Xue W."/>
            <person name="Luo G."/>
        </authorList>
    </citation>
    <scope>NUCLEOTIDE SEQUENCE [LARGE SCALE GENOMIC DNA]</scope>
    <source>
        <strain evidence="7 8">AF22-12AC</strain>
    </source>
</reference>
<evidence type="ECO:0000256" key="1">
    <source>
        <dbReference type="ARBA" id="ARBA00022491"/>
    </source>
</evidence>
<feature type="coiled-coil region" evidence="5">
    <location>
        <begin position="117"/>
        <end position="144"/>
    </location>
</feature>
<dbReference type="GO" id="GO:0003677">
    <property type="term" value="F:DNA binding"/>
    <property type="evidence" value="ECO:0007669"/>
    <property type="project" value="UniProtKB-KW"/>
</dbReference>
<dbReference type="Pfam" id="PF13411">
    <property type="entry name" value="MerR_1"/>
    <property type="match status" value="1"/>
</dbReference>
<keyword evidence="5" id="KW-0175">Coiled coil</keyword>
<organism evidence="7 8">
    <name type="scientific">Roseburia hominis</name>
    <dbReference type="NCBI Taxonomy" id="301301"/>
    <lineage>
        <taxon>Bacteria</taxon>
        <taxon>Bacillati</taxon>
        <taxon>Bacillota</taxon>
        <taxon>Clostridia</taxon>
        <taxon>Lachnospirales</taxon>
        <taxon>Lachnospiraceae</taxon>
        <taxon>Roseburia</taxon>
    </lineage>
</organism>
<dbReference type="SUPFAM" id="SSF46955">
    <property type="entry name" value="Putative DNA-binding domain"/>
    <property type="match status" value="1"/>
</dbReference>
<evidence type="ECO:0000256" key="2">
    <source>
        <dbReference type="ARBA" id="ARBA00023015"/>
    </source>
</evidence>